<comment type="caution">
    <text evidence="3">The sequence shown here is derived from an EMBL/GenBank/DDBJ whole genome shotgun (WGS) entry which is preliminary data.</text>
</comment>
<dbReference type="GO" id="GO:0000270">
    <property type="term" value="P:peptidoglycan metabolic process"/>
    <property type="evidence" value="ECO:0007669"/>
    <property type="project" value="TreeGrafter"/>
</dbReference>
<dbReference type="AlphaFoldDB" id="A0A9D1SMS0"/>
<dbReference type="InterPro" id="IPR003848">
    <property type="entry name" value="DUF218"/>
</dbReference>
<organism evidence="3 4">
    <name type="scientific">Candidatus Scybalenecus merdavium</name>
    <dbReference type="NCBI Taxonomy" id="2840939"/>
    <lineage>
        <taxon>Bacteria</taxon>
        <taxon>Bacillati</taxon>
        <taxon>Bacillota</taxon>
        <taxon>Clostridia</taxon>
        <taxon>Eubacteriales</taxon>
        <taxon>Oscillospiraceae</taxon>
        <taxon>Oscillospiraceae incertae sedis</taxon>
        <taxon>Candidatus Scybalenecus</taxon>
    </lineage>
</organism>
<feature type="domain" description="DUF218" evidence="2">
    <location>
        <begin position="101"/>
        <end position="244"/>
    </location>
</feature>
<dbReference type="Proteomes" id="UP000824125">
    <property type="component" value="Unassembled WGS sequence"/>
</dbReference>
<dbReference type="EMBL" id="DVNM01000011">
    <property type="protein sequence ID" value="HIU68702.1"/>
    <property type="molecule type" value="Genomic_DNA"/>
</dbReference>
<sequence>MSVFLIVFGAVFLFWFTAPFFRWRVCNPGNLLGGAVSLAVLLCGVFYTPLAAWLAPVRQTAAGRVLLCAVAAIFCACVLFAVVIGLLTVRLAHQKIPVNAVLLVLGCRVYGARPSRLLRWRADRAAKYLKAHPQSVAVLSGGQGRDEAISEAEAMRRLLTQAGIAPSRLLLEDKSTSTQENIAFSGEILAKYGLSDRPVAVVTNSFHLLRACLMAKRWGMRAYGLAARSSVLSYPTFFVRELLGLCKFFLFHK</sequence>
<keyword evidence="1" id="KW-0812">Transmembrane</keyword>
<reference evidence="3" key="1">
    <citation type="submission" date="2020-10" db="EMBL/GenBank/DDBJ databases">
        <authorList>
            <person name="Gilroy R."/>
        </authorList>
    </citation>
    <scope>NUCLEOTIDE SEQUENCE</scope>
    <source>
        <strain evidence="3">CHK176-6737</strain>
    </source>
</reference>
<gene>
    <name evidence="3" type="ORF">IAD23_01940</name>
</gene>
<keyword evidence="1" id="KW-1133">Transmembrane helix</keyword>
<evidence type="ECO:0000256" key="1">
    <source>
        <dbReference type="SAM" id="Phobius"/>
    </source>
</evidence>
<keyword evidence="1" id="KW-0472">Membrane</keyword>
<dbReference type="InterPro" id="IPR014729">
    <property type="entry name" value="Rossmann-like_a/b/a_fold"/>
</dbReference>
<feature type="transmembrane region" description="Helical" evidence="1">
    <location>
        <begin position="32"/>
        <end position="54"/>
    </location>
</feature>
<evidence type="ECO:0000313" key="4">
    <source>
        <dbReference type="Proteomes" id="UP000824125"/>
    </source>
</evidence>
<feature type="transmembrane region" description="Helical" evidence="1">
    <location>
        <begin position="66"/>
        <end position="89"/>
    </location>
</feature>
<dbReference type="PANTHER" id="PTHR30336:SF4">
    <property type="entry name" value="ENVELOPE BIOGENESIS FACTOR ELYC"/>
    <property type="match status" value="1"/>
</dbReference>
<dbReference type="CDD" id="cd06259">
    <property type="entry name" value="YdcF-like"/>
    <property type="match status" value="1"/>
</dbReference>
<dbReference type="GO" id="GO:0043164">
    <property type="term" value="P:Gram-negative-bacterium-type cell wall biogenesis"/>
    <property type="evidence" value="ECO:0007669"/>
    <property type="project" value="TreeGrafter"/>
</dbReference>
<dbReference type="Gene3D" id="3.40.50.620">
    <property type="entry name" value="HUPs"/>
    <property type="match status" value="1"/>
</dbReference>
<evidence type="ECO:0000313" key="3">
    <source>
        <dbReference type="EMBL" id="HIU68702.1"/>
    </source>
</evidence>
<protein>
    <submittedName>
        <fullName evidence="3">YdcF family protein</fullName>
    </submittedName>
</protein>
<name>A0A9D1SMS0_9FIRM</name>
<evidence type="ECO:0000259" key="2">
    <source>
        <dbReference type="Pfam" id="PF02698"/>
    </source>
</evidence>
<dbReference type="InterPro" id="IPR051599">
    <property type="entry name" value="Cell_Envelope_Assoc"/>
</dbReference>
<dbReference type="PANTHER" id="PTHR30336">
    <property type="entry name" value="INNER MEMBRANE PROTEIN, PROBABLE PERMEASE"/>
    <property type="match status" value="1"/>
</dbReference>
<proteinExistence type="predicted"/>
<dbReference type="GO" id="GO:0005886">
    <property type="term" value="C:plasma membrane"/>
    <property type="evidence" value="ECO:0007669"/>
    <property type="project" value="TreeGrafter"/>
</dbReference>
<dbReference type="Pfam" id="PF02698">
    <property type="entry name" value="DUF218"/>
    <property type="match status" value="1"/>
</dbReference>
<reference evidence="3" key="2">
    <citation type="journal article" date="2021" name="PeerJ">
        <title>Extensive microbial diversity within the chicken gut microbiome revealed by metagenomics and culture.</title>
        <authorList>
            <person name="Gilroy R."/>
            <person name="Ravi A."/>
            <person name="Getino M."/>
            <person name="Pursley I."/>
            <person name="Horton D.L."/>
            <person name="Alikhan N.F."/>
            <person name="Baker D."/>
            <person name="Gharbi K."/>
            <person name="Hall N."/>
            <person name="Watson M."/>
            <person name="Adriaenssens E.M."/>
            <person name="Foster-Nyarko E."/>
            <person name="Jarju S."/>
            <person name="Secka A."/>
            <person name="Antonio M."/>
            <person name="Oren A."/>
            <person name="Chaudhuri R.R."/>
            <person name="La Ragione R."/>
            <person name="Hildebrand F."/>
            <person name="Pallen M.J."/>
        </authorList>
    </citation>
    <scope>NUCLEOTIDE SEQUENCE</scope>
    <source>
        <strain evidence="3">CHK176-6737</strain>
    </source>
</reference>
<accession>A0A9D1SMS0</accession>